<evidence type="ECO:0000313" key="3">
    <source>
        <dbReference type="Proteomes" id="UP001155483"/>
    </source>
</evidence>
<reference evidence="2" key="2">
    <citation type="submission" date="2023-04" db="EMBL/GenBank/DDBJ databases">
        <title>Paracnuella aquatica gen. nov., sp. nov., a member of the family Chitinophagaceae isolated from a hot spring.</title>
        <authorList>
            <person name="Wang C."/>
        </authorList>
    </citation>
    <scope>NUCLEOTIDE SEQUENCE</scope>
    <source>
        <strain evidence="2">LB-8</strain>
    </source>
</reference>
<dbReference type="Proteomes" id="UP001155483">
    <property type="component" value="Unassembled WGS sequence"/>
</dbReference>
<keyword evidence="3" id="KW-1185">Reference proteome</keyword>
<comment type="caution">
    <text evidence="2">The sequence shown here is derived from an EMBL/GenBank/DDBJ whole genome shotgun (WGS) entry which is preliminary data.</text>
</comment>
<name>A0A9X2XPT7_9BACT</name>
<keyword evidence="1" id="KW-0812">Transmembrane</keyword>
<keyword evidence="1" id="KW-1133">Transmembrane helix</keyword>
<dbReference type="AlphaFoldDB" id="A0A9X2XPT7"/>
<protein>
    <submittedName>
        <fullName evidence="2">YeeE/YedE family protein</fullName>
    </submittedName>
</protein>
<dbReference type="RefSeq" id="WP_279299600.1">
    <property type="nucleotide sequence ID" value="NZ_JAOTIF010000029.1"/>
</dbReference>
<proteinExistence type="predicted"/>
<keyword evidence="1" id="KW-0472">Membrane</keyword>
<organism evidence="2 3">
    <name type="scientific">Paraflavisolibacter caeni</name>
    <dbReference type="NCBI Taxonomy" id="2982496"/>
    <lineage>
        <taxon>Bacteria</taxon>
        <taxon>Pseudomonadati</taxon>
        <taxon>Bacteroidota</taxon>
        <taxon>Chitinophagia</taxon>
        <taxon>Chitinophagales</taxon>
        <taxon>Chitinophagaceae</taxon>
        <taxon>Paraflavisolibacter</taxon>
    </lineage>
</organism>
<feature type="transmembrane region" description="Helical" evidence="1">
    <location>
        <begin position="46"/>
        <end position="66"/>
    </location>
</feature>
<dbReference type="EMBL" id="JAOTIF010000029">
    <property type="protein sequence ID" value="MCU7552163.1"/>
    <property type="molecule type" value="Genomic_DNA"/>
</dbReference>
<feature type="transmembrane region" description="Helical" evidence="1">
    <location>
        <begin position="78"/>
        <end position="97"/>
    </location>
</feature>
<sequence>METTIIEKDKNRSILMTDTDYEVRSLDTLCINDSHIQHKWYHNIKYALVGIIFGITFTKAEVISWFRIQEMFRLQSFHMYGIIGTAVIIAMISVWLIKKFNIKTIYGEEIEFHPKKFNKGQIIGGLIFGFGWAMTGACPGPIFAQIGTGALVAIVVLLSAIAGTWTYGYFREKLPH</sequence>
<dbReference type="InterPro" id="IPR007272">
    <property type="entry name" value="Sulf_transp_TsuA/YedE"/>
</dbReference>
<feature type="transmembrane region" description="Helical" evidence="1">
    <location>
        <begin position="150"/>
        <end position="170"/>
    </location>
</feature>
<dbReference type="Pfam" id="PF04143">
    <property type="entry name" value="Sulf_transp"/>
    <property type="match status" value="1"/>
</dbReference>
<reference evidence="2" key="1">
    <citation type="submission" date="2022-09" db="EMBL/GenBank/DDBJ databases">
        <authorList>
            <person name="Yuan C."/>
            <person name="Ke Z."/>
        </authorList>
    </citation>
    <scope>NUCLEOTIDE SEQUENCE</scope>
    <source>
        <strain evidence="2">LB-8</strain>
    </source>
</reference>
<gene>
    <name evidence="2" type="ORF">OCK74_23795</name>
</gene>
<evidence type="ECO:0000256" key="1">
    <source>
        <dbReference type="SAM" id="Phobius"/>
    </source>
</evidence>
<evidence type="ECO:0000313" key="2">
    <source>
        <dbReference type="EMBL" id="MCU7552163.1"/>
    </source>
</evidence>
<accession>A0A9X2XPT7</accession>
<feature type="transmembrane region" description="Helical" evidence="1">
    <location>
        <begin position="122"/>
        <end position="144"/>
    </location>
</feature>